<gene>
    <name evidence="1" type="ORF">IHE45_19G189800</name>
</gene>
<accession>A0ACB7U4G0</accession>
<dbReference type="Proteomes" id="UP000827976">
    <property type="component" value="Chromosome 19"/>
</dbReference>
<organism evidence="1 2">
    <name type="scientific">Dioscorea alata</name>
    <name type="common">Purple yam</name>
    <dbReference type="NCBI Taxonomy" id="55571"/>
    <lineage>
        <taxon>Eukaryota</taxon>
        <taxon>Viridiplantae</taxon>
        <taxon>Streptophyta</taxon>
        <taxon>Embryophyta</taxon>
        <taxon>Tracheophyta</taxon>
        <taxon>Spermatophyta</taxon>
        <taxon>Magnoliopsida</taxon>
        <taxon>Liliopsida</taxon>
        <taxon>Dioscoreales</taxon>
        <taxon>Dioscoreaceae</taxon>
        <taxon>Dioscorea</taxon>
    </lineage>
</organism>
<reference evidence="2" key="1">
    <citation type="journal article" date="2022" name="Nat. Commun.">
        <title>Chromosome evolution and the genetic basis of agronomically important traits in greater yam.</title>
        <authorList>
            <person name="Bredeson J.V."/>
            <person name="Lyons J.B."/>
            <person name="Oniyinde I.O."/>
            <person name="Okereke N.R."/>
            <person name="Kolade O."/>
            <person name="Nnabue I."/>
            <person name="Nwadili C.O."/>
            <person name="Hribova E."/>
            <person name="Parker M."/>
            <person name="Nwogha J."/>
            <person name="Shu S."/>
            <person name="Carlson J."/>
            <person name="Kariba R."/>
            <person name="Muthemba S."/>
            <person name="Knop K."/>
            <person name="Barton G.J."/>
            <person name="Sherwood A.V."/>
            <person name="Lopez-Montes A."/>
            <person name="Asiedu R."/>
            <person name="Jamnadass R."/>
            <person name="Muchugi A."/>
            <person name="Goodstein D."/>
            <person name="Egesi C.N."/>
            <person name="Featherston J."/>
            <person name="Asfaw A."/>
            <person name="Simpson G.G."/>
            <person name="Dolezel J."/>
            <person name="Hendre P.S."/>
            <person name="Van Deynze A."/>
            <person name="Kumar P.L."/>
            <person name="Obidiegwu J.E."/>
            <person name="Bhattacharjee R."/>
            <person name="Rokhsar D.S."/>
        </authorList>
    </citation>
    <scope>NUCLEOTIDE SEQUENCE [LARGE SCALE GENOMIC DNA]</scope>
    <source>
        <strain evidence="2">cv. TDa95/00328</strain>
    </source>
</reference>
<protein>
    <submittedName>
        <fullName evidence="1">Germin protein</fullName>
    </submittedName>
</protein>
<evidence type="ECO:0000313" key="1">
    <source>
        <dbReference type="EMBL" id="KAH7655182.1"/>
    </source>
</evidence>
<sequence length="270" mass="29928">MFVKYLAGVEHLAALLKEKIERWHFRQKSSWVLSSINKVQHWFLKHKHLIKTNYKTSLPKDIIMAYNSNVFLVLSLLLTTLLFSAHAADPDITTDFLVSPGVNPNGKFFTFTGLRNILRSRNTPSNMPFKVTKVTNDEFPALNGQSVSYALLQYAPDGLNAPHTHPRSAELLIVIQGCLKVGLVDSTNKLFTQILQTGDIFVFPKGLVHFQINLDSRYPAVALSAFGSANAGTIQLPRALFASGIDNAVLSKSFKVNSDTIQEIVSANEA</sequence>
<proteinExistence type="predicted"/>
<keyword evidence="2" id="KW-1185">Reference proteome</keyword>
<dbReference type="EMBL" id="CM037029">
    <property type="protein sequence ID" value="KAH7655182.1"/>
    <property type="molecule type" value="Genomic_DNA"/>
</dbReference>
<evidence type="ECO:0000313" key="2">
    <source>
        <dbReference type="Proteomes" id="UP000827976"/>
    </source>
</evidence>
<comment type="caution">
    <text evidence="1">The sequence shown here is derived from an EMBL/GenBank/DDBJ whole genome shotgun (WGS) entry which is preliminary data.</text>
</comment>
<name>A0ACB7U4G0_DIOAL</name>